<gene>
    <name evidence="8" type="ORF">A2165_04625</name>
</gene>
<dbReference type="PANTHER" id="PTHR37833">
    <property type="entry name" value="LIPOPROTEIN-RELATED"/>
    <property type="match status" value="1"/>
</dbReference>
<dbReference type="Proteomes" id="UP000179252">
    <property type="component" value="Unassembled WGS sequence"/>
</dbReference>
<evidence type="ECO:0000313" key="9">
    <source>
        <dbReference type="Proteomes" id="UP000179252"/>
    </source>
</evidence>
<evidence type="ECO:0000313" key="8">
    <source>
        <dbReference type="EMBL" id="OGD84821.1"/>
    </source>
</evidence>
<evidence type="ECO:0000256" key="1">
    <source>
        <dbReference type="ARBA" id="ARBA00004138"/>
    </source>
</evidence>
<evidence type="ECO:0000256" key="6">
    <source>
        <dbReference type="SAM" id="Phobius"/>
    </source>
</evidence>
<reference evidence="8 9" key="1">
    <citation type="journal article" date="2016" name="Nat. Commun.">
        <title>Thousands of microbial genomes shed light on interconnected biogeochemical processes in an aquifer system.</title>
        <authorList>
            <person name="Anantharaman K."/>
            <person name="Brown C.T."/>
            <person name="Hug L.A."/>
            <person name="Sharon I."/>
            <person name="Castelle C.J."/>
            <person name="Probst A.J."/>
            <person name="Thomas B.C."/>
            <person name="Singh A."/>
            <person name="Wilkins M.J."/>
            <person name="Karaoz U."/>
            <person name="Brodie E.L."/>
            <person name="Williams K.H."/>
            <person name="Hubbard S.S."/>
            <person name="Banfield J.F."/>
        </authorList>
    </citation>
    <scope>NUCLEOTIDE SEQUENCE [LARGE SCALE GENOMIC DNA]</scope>
</reference>
<dbReference type="Gene3D" id="2.60.40.10">
    <property type="entry name" value="Immunoglobulins"/>
    <property type="match status" value="1"/>
</dbReference>
<dbReference type="GO" id="GO:0005737">
    <property type="term" value="C:cytoplasm"/>
    <property type="evidence" value="ECO:0007669"/>
    <property type="project" value="UniProtKB-SubCell"/>
</dbReference>
<evidence type="ECO:0000259" key="7">
    <source>
        <dbReference type="Pfam" id="PF22544"/>
    </source>
</evidence>
<evidence type="ECO:0000256" key="5">
    <source>
        <dbReference type="ARBA" id="ARBA00023273"/>
    </source>
</evidence>
<keyword evidence="6" id="KW-1133">Transmembrane helix</keyword>
<keyword evidence="5" id="KW-0966">Cell projection</keyword>
<evidence type="ECO:0000256" key="2">
    <source>
        <dbReference type="ARBA" id="ARBA00004496"/>
    </source>
</evidence>
<protein>
    <recommendedName>
        <fullName evidence="7">HYDIN/VesB/CFA65-like Ig-like domain-containing protein</fullName>
    </recommendedName>
</protein>
<dbReference type="Pfam" id="PF22544">
    <property type="entry name" value="HYDIN_VesB_CFA65-like_Ig"/>
    <property type="match status" value="1"/>
</dbReference>
<evidence type="ECO:0000256" key="3">
    <source>
        <dbReference type="ARBA" id="ARBA00022490"/>
    </source>
</evidence>
<keyword evidence="6" id="KW-0472">Membrane</keyword>
<feature type="transmembrane region" description="Helical" evidence="6">
    <location>
        <begin position="6"/>
        <end position="27"/>
    </location>
</feature>
<organism evidence="8 9">
    <name type="scientific">Candidatus Curtissbacteria bacterium RBG_13_40_7</name>
    <dbReference type="NCBI Taxonomy" id="1797706"/>
    <lineage>
        <taxon>Bacteria</taxon>
        <taxon>Candidatus Curtissiibacteriota</taxon>
    </lineage>
</organism>
<dbReference type="InterPro" id="IPR013783">
    <property type="entry name" value="Ig-like_fold"/>
</dbReference>
<dbReference type="EMBL" id="MFAU01000010">
    <property type="protein sequence ID" value="OGD84821.1"/>
    <property type="molecule type" value="Genomic_DNA"/>
</dbReference>
<dbReference type="InterPro" id="IPR053879">
    <property type="entry name" value="HYDIN_VesB_CFA65-like_Ig"/>
</dbReference>
<keyword evidence="3" id="KW-0963">Cytoplasm</keyword>
<keyword evidence="6" id="KW-0812">Transmembrane</keyword>
<name>A0A1F5FYZ0_9BACT</name>
<sequence length="165" mass="18201">MKRIDPFILGIIIFLGVVLVGGVVFAYKSGRKPMETYSATDQNRPQVELQTNLIDLGEMKVSDIKSADFTVKNIGNKPLQINNISTSCDCTFAQVIIGDQVSPRFTMHQNPKWTGEIQPGQEAKVTATYEPTRMPVKGKVERSVHVKTNDPQNPDIALTVVATVN</sequence>
<dbReference type="PANTHER" id="PTHR37833:SF1">
    <property type="entry name" value="SIGNAL PEPTIDE PROTEIN"/>
    <property type="match status" value="1"/>
</dbReference>
<accession>A0A1F5FYZ0</accession>
<feature type="domain" description="HYDIN/VesB/CFA65-like Ig-like" evidence="7">
    <location>
        <begin position="45"/>
        <end position="162"/>
    </location>
</feature>
<dbReference type="AlphaFoldDB" id="A0A1F5FYZ0"/>
<evidence type="ECO:0000256" key="4">
    <source>
        <dbReference type="ARBA" id="ARBA00023069"/>
    </source>
</evidence>
<comment type="subcellular location">
    <subcellularLocation>
        <location evidence="1">Cell projection</location>
        <location evidence="1">Cilium</location>
    </subcellularLocation>
    <subcellularLocation>
        <location evidence="2">Cytoplasm</location>
    </subcellularLocation>
</comment>
<comment type="caution">
    <text evidence="8">The sequence shown here is derived from an EMBL/GenBank/DDBJ whole genome shotgun (WGS) entry which is preliminary data.</text>
</comment>
<keyword evidence="4" id="KW-0969">Cilium</keyword>
<proteinExistence type="predicted"/>